<dbReference type="GO" id="GO:0005524">
    <property type="term" value="F:ATP binding"/>
    <property type="evidence" value="ECO:0007669"/>
    <property type="project" value="UniProtKB-KW"/>
</dbReference>
<accession>A0A368BYX3</accession>
<dbReference type="PANTHER" id="PTHR43776">
    <property type="entry name" value="TRANSPORT ATP-BINDING PROTEIN"/>
    <property type="match status" value="1"/>
</dbReference>
<dbReference type="FunFam" id="3.40.50.300:FF:000016">
    <property type="entry name" value="Oligopeptide ABC transporter ATP-binding component"/>
    <property type="match status" value="2"/>
</dbReference>
<dbReference type="EMBL" id="QOPE01000008">
    <property type="protein sequence ID" value="RCL42012.1"/>
    <property type="molecule type" value="Genomic_DNA"/>
</dbReference>
<comment type="similarity">
    <text evidence="1">Belongs to the ABC transporter superfamily.</text>
</comment>
<sequence length="532" mass="59471">MNKLLSVSSLDVKFNLRDSVFHAVKNASFEISENEIVGLVGESGSGKSVTAMSLMRLLPEPKAEFGANSKISFRDNDVLSLPANQLRLTRGSEISMIFQEPMTSLNPFHKVGKQIQESIRLHQKLTKEESKNEAINLMKLVEIPDSKNRYHSYPYELSGGQRQRIMIAIALANKPKLLIADEPTTALDVTIQAQILDLISKLRNELGMAVLFITHDLGLIESFSERVIVMKEGEIVEQGQTKEIFSNPKHAYTKKLLASEPKPLESTQKDKSVSLEVKSLSVRFNLKNNYFMARKQFTAVDDVTFKINTNSTVGLVGESGSGKSTLGKAIAGLLNYEGEILFDGKNLAKISGSERQRIKKDIQIIFQDPFGSLSPRMTVGEIIGEGLDVHFDLKKNEKVSLIKDSMEDVGLNPEHMFKYPHEFSGGQRQRIAIARSIILKPNLLILDEPTSALDRSIQIQVLELLKDLQKKLKLTYLFISHDLKVIRSISDHIFVMQNGKIIETGPSKVVFEDPKNQYTVDLLKAALKYSSG</sequence>
<evidence type="ECO:0000256" key="2">
    <source>
        <dbReference type="ARBA" id="ARBA00022448"/>
    </source>
</evidence>
<dbReference type="GO" id="GO:0015833">
    <property type="term" value="P:peptide transport"/>
    <property type="evidence" value="ECO:0007669"/>
    <property type="project" value="InterPro"/>
</dbReference>
<dbReference type="Pfam" id="PF08352">
    <property type="entry name" value="oligo_HPY"/>
    <property type="match status" value="1"/>
</dbReference>
<dbReference type="InterPro" id="IPR013563">
    <property type="entry name" value="Oligopep_ABC_C"/>
</dbReference>
<feature type="domain" description="ABC transporter" evidence="5">
    <location>
        <begin position="284"/>
        <end position="523"/>
    </location>
</feature>
<dbReference type="PROSITE" id="PS00211">
    <property type="entry name" value="ABC_TRANSPORTER_1"/>
    <property type="match status" value="2"/>
</dbReference>
<evidence type="ECO:0000313" key="7">
    <source>
        <dbReference type="Proteomes" id="UP000253307"/>
    </source>
</evidence>
<dbReference type="Gene3D" id="3.40.50.300">
    <property type="entry name" value="P-loop containing nucleotide triphosphate hydrolases"/>
    <property type="match status" value="2"/>
</dbReference>
<dbReference type="SMART" id="SM00382">
    <property type="entry name" value="AAA"/>
    <property type="match status" value="2"/>
</dbReference>
<dbReference type="PANTHER" id="PTHR43776:SF7">
    <property type="entry name" value="D,D-DIPEPTIDE TRANSPORT ATP-BINDING PROTEIN DDPF-RELATED"/>
    <property type="match status" value="1"/>
</dbReference>
<keyword evidence="3" id="KW-0547">Nucleotide-binding</keyword>
<proteinExistence type="inferred from homology"/>
<dbReference type="PROSITE" id="PS50893">
    <property type="entry name" value="ABC_TRANSPORTER_2"/>
    <property type="match status" value="2"/>
</dbReference>
<dbReference type="InterPro" id="IPR003593">
    <property type="entry name" value="AAA+_ATPase"/>
</dbReference>
<gene>
    <name evidence="6" type="ORF">DBW96_01640</name>
</gene>
<dbReference type="GO" id="GO:0016887">
    <property type="term" value="F:ATP hydrolysis activity"/>
    <property type="evidence" value="ECO:0007669"/>
    <property type="project" value="InterPro"/>
</dbReference>
<evidence type="ECO:0000256" key="1">
    <source>
        <dbReference type="ARBA" id="ARBA00005417"/>
    </source>
</evidence>
<dbReference type="Proteomes" id="UP000253307">
    <property type="component" value="Unassembled WGS sequence"/>
</dbReference>
<dbReference type="GO" id="GO:0055085">
    <property type="term" value="P:transmembrane transport"/>
    <property type="evidence" value="ECO:0007669"/>
    <property type="project" value="UniProtKB-ARBA"/>
</dbReference>
<name>A0A368BYX3_9GAMM</name>
<keyword evidence="2" id="KW-0813">Transport</keyword>
<comment type="caution">
    <text evidence="6">The sequence shown here is derived from an EMBL/GenBank/DDBJ whole genome shotgun (WGS) entry which is preliminary data.</text>
</comment>
<dbReference type="InterPro" id="IPR027417">
    <property type="entry name" value="P-loop_NTPase"/>
</dbReference>
<dbReference type="CDD" id="cd03257">
    <property type="entry name" value="ABC_NikE_OppD_transporters"/>
    <property type="match status" value="2"/>
</dbReference>
<evidence type="ECO:0000256" key="3">
    <source>
        <dbReference type="ARBA" id="ARBA00022741"/>
    </source>
</evidence>
<reference evidence="6 7" key="1">
    <citation type="journal article" date="2018" name="Microbiome">
        <title>Fine metagenomic profile of the Mediterranean stratified and mixed water columns revealed by assembly and recruitment.</title>
        <authorList>
            <person name="Haro-Moreno J.M."/>
            <person name="Lopez-Perez M."/>
            <person name="De La Torre J.R."/>
            <person name="Picazo A."/>
            <person name="Camacho A."/>
            <person name="Rodriguez-Valera F."/>
        </authorList>
    </citation>
    <scope>NUCLEOTIDE SEQUENCE [LARGE SCALE GENOMIC DNA]</scope>
    <source>
        <strain evidence="6">MED-G82</strain>
    </source>
</reference>
<keyword evidence="4 6" id="KW-0067">ATP-binding</keyword>
<dbReference type="InterPro" id="IPR003439">
    <property type="entry name" value="ABC_transporter-like_ATP-bd"/>
</dbReference>
<evidence type="ECO:0000313" key="6">
    <source>
        <dbReference type="EMBL" id="RCL42012.1"/>
    </source>
</evidence>
<protein>
    <submittedName>
        <fullName evidence="6">ABC transporter ATP-binding protein</fullName>
    </submittedName>
</protein>
<dbReference type="NCBIfam" id="NF007739">
    <property type="entry name" value="PRK10419.1"/>
    <property type="match status" value="2"/>
</dbReference>
<dbReference type="Pfam" id="PF00005">
    <property type="entry name" value="ABC_tran"/>
    <property type="match status" value="2"/>
</dbReference>
<feature type="domain" description="ABC transporter" evidence="5">
    <location>
        <begin position="7"/>
        <end position="257"/>
    </location>
</feature>
<dbReference type="SUPFAM" id="SSF52540">
    <property type="entry name" value="P-loop containing nucleoside triphosphate hydrolases"/>
    <property type="match status" value="2"/>
</dbReference>
<dbReference type="NCBIfam" id="NF008453">
    <property type="entry name" value="PRK11308.1"/>
    <property type="match status" value="2"/>
</dbReference>
<evidence type="ECO:0000259" key="5">
    <source>
        <dbReference type="PROSITE" id="PS50893"/>
    </source>
</evidence>
<dbReference type="InterPro" id="IPR050319">
    <property type="entry name" value="ABC_transp_ATP-bind"/>
</dbReference>
<dbReference type="AlphaFoldDB" id="A0A368BYX3"/>
<dbReference type="InterPro" id="IPR017871">
    <property type="entry name" value="ABC_transporter-like_CS"/>
</dbReference>
<organism evidence="6 7">
    <name type="scientific">SAR86 cluster bacterium</name>
    <dbReference type="NCBI Taxonomy" id="2030880"/>
    <lineage>
        <taxon>Bacteria</taxon>
        <taxon>Pseudomonadati</taxon>
        <taxon>Pseudomonadota</taxon>
        <taxon>Gammaproteobacteria</taxon>
        <taxon>SAR86 cluster</taxon>
    </lineage>
</organism>
<evidence type="ECO:0000256" key="4">
    <source>
        <dbReference type="ARBA" id="ARBA00022840"/>
    </source>
</evidence>